<dbReference type="EMBL" id="LN649229">
    <property type="protein sequence ID" value="CEI66154.1"/>
    <property type="molecule type" value="Genomic_DNA"/>
</dbReference>
<dbReference type="FunFam" id="3.40.50.720:FF:000084">
    <property type="entry name" value="Short-chain dehydrogenase reductase"/>
    <property type="match status" value="1"/>
</dbReference>
<evidence type="ECO:0000256" key="1">
    <source>
        <dbReference type="ARBA" id="ARBA00006484"/>
    </source>
</evidence>
<name>A0A2L2T5S9_9HYPO</name>
<dbReference type="InterPro" id="IPR036291">
    <property type="entry name" value="NAD(P)-bd_dom_sf"/>
</dbReference>
<dbReference type="PANTHER" id="PTHR42760">
    <property type="entry name" value="SHORT-CHAIN DEHYDROGENASES/REDUCTASES FAMILY MEMBER"/>
    <property type="match status" value="1"/>
</dbReference>
<proteinExistence type="inferred from homology"/>
<dbReference type="PANTHER" id="PTHR42760:SF124">
    <property type="entry name" value="SHORT-CHAIN DEHYDROGENASE_REDUCTASE"/>
    <property type="match status" value="1"/>
</dbReference>
<keyword evidence="4" id="KW-1185">Reference proteome</keyword>
<dbReference type="PRINTS" id="PR00080">
    <property type="entry name" value="SDRFAMILY"/>
</dbReference>
<dbReference type="Gene3D" id="3.40.50.720">
    <property type="entry name" value="NAD(P)-binding Rossmann-like Domain"/>
    <property type="match status" value="1"/>
</dbReference>
<keyword evidence="2" id="KW-0521">NADP</keyword>
<dbReference type="AlphaFoldDB" id="A0A2L2T5S9"/>
<reference evidence="4" key="1">
    <citation type="submission" date="2014-10" db="EMBL/GenBank/DDBJ databases">
        <authorList>
            <person name="King R."/>
        </authorList>
    </citation>
    <scope>NUCLEOTIDE SEQUENCE [LARGE SCALE GENOMIC DNA]</scope>
    <source>
        <strain evidence="4">A3/5</strain>
    </source>
</reference>
<comment type="similarity">
    <text evidence="1">Belongs to the short-chain dehydrogenases/reductases (SDR) family.</text>
</comment>
<evidence type="ECO:0000313" key="4">
    <source>
        <dbReference type="Proteomes" id="UP000245910"/>
    </source>
</evidence>
<dbReference type="Pfam" id="PF13561">
    <property type="entry name" value="adh_short_C2"/>
    <property type="match status" value="1"/>
</dbReference>
<accession>A0A2L2T5S9</accession>
<dbReference type="Proteomes" id="UP000245910">
    <property type="component" value="Chromosome I"/>
</dbReference>
<dbReference type="CDD" id="cd05233">
    <property type="entry name" value="SDR_c"/>
    <property type="match status" value="1"/>
</dbReference>
<dbReference type="InterPro" id="IPR002347">
    <property type="entry name" value="SDR_fam"/>
</dbReference>
<dbReference type="STRING" id="56646.A0A2L2T5S9"/>
<evidence type="ECO:0000256" key="2">
    <source>
        <dbReference type="ARBA" id="ARBA00022857"/>
    </source>
</evidence>
<dbReference type="SUPFAM" id="SSF51735">
    <property type="entry name" value="NAD(P)-binding Rossmann-fold domains"/>
    <property type="match status" value="1"/>
</dbReference>
<protein>
    <submittedName>
        <fullName evidence="3">Uncharacterized protein</fullName>
    </submittedName>
</protein>
<organism evidence="3 4">
    <name type="scientific">Fusarium venenatum</name>
    <dbReference type="NCBI Taxonomy" id="56646"/>
    <lineage>
        <taxon>Eukaryota</taxon>
        <taxon>Fungi</taxon>
        <taxon>Dikarya</taxon>
        <taxon>Ascomycota</taxon>
        <taxon>Pezizomycotina</taxon>
        <taxon>Sordariomycetes</taxon>
        <taxon>Hypocreomycetidae</taxon>
        <taxon>Hypocreales</taxon>
        <taxon>Nectriaceae</taxon>
        <taxon>Fusarium</taxon>
    </lineage>
</organism>
<evidence type="ECO:0000313" key="3">
    <source>
        <dbReference type="EMBL" id="CEI66154.1"/>
    </source>
</evidence>
<dbReference type="GO" id="GO:0016616">
    <property type="term" value="F:oxidoreductase activity, acting on the CH-OH group of donors, NAD or NADP as acceptor"/>
    <property type="evidence" value="ECO:0007669"/>
    <property type="project" value="TreeGrafter"/>
</dbReference>
<sequence length="278" mass="29778">MSTSTLGTRLKGKVCIVTGSSSGLGRSIALGYSHEGALLVCADLQQDARAQLNGEEEISTDELIRHRGGKAIFVQTDVSKRTAVEELVTRTVIQFGRVDVLVNNAGISIEAGKTPCRIHETPEEWWDLTMAVNLKSIFLASKYAIAQMLKQERNESGDRGWIINISSIFGVVGGYTIPNGPASYAASKGAVSNLTRSVALDYAKDGIHCNAICPGYTETAIFADTIKMHDKESIRAKHPLHGTGTPQDLVGAAIFLASQEARWITGVCLPVDGGFTAQ</sequence>
<dbReference type="PRINTS" id="PR00081">
    <property type="entry name" value="GDHRDH"/>
</dbReference>